<name>D1CEF5_THET1</name>
<dbReference type="InterPro" id="IPR011006">
    <property type="entry name" value="CheY-like_superfamily"/>
</dbReference>
<evidence type="ECO:0000313" key="2">
    <source>
        <dbReference type="Proteomes" id="UP000000323"/>
    </source>
</evidence>
<sequence>MVRWFRNRQVSNDRLVVALIKRYYFGANLEDFLSLAGFKLLQPTSSEELLDLLSRHDPALVVVDLTQCDVSVLPDIVARSNGSKTLAFGPAHEEKLLNSAVDAGFDEVVLNTYYHRELKSILTRLLPGYVLPEVDRKEKRRPDYLDIPANRDPRGESQF</sequence>
<evidence type="ECO:0008006" key="3">
    <source>
        <dbReference type="Google" id="ProtNLM"/>
    </source>
</evidence>
<accession>D1CEF5</accession>
<gene>
    <name evidence="1" type="ordered locus">Tter_0389</name>
</gene>
<dbReference type="AlphaFoldDB" id="D1CEF5"/>
<reference evidence="2" key="1">
    <citation type="journal article" date="2010" name="Stand. Genomic Sci.">
        <title>Complete genome sequence of 'Thermobaculum terrenum' type strain (YNP1).</title>
        <authorList>
            <person name="Kiss H."/>
            <person name="Cleland D."/>
            <person name="Lapidus A."/>
            <person name="Lucas S."/>
            <person name="Glavina Del Rio T."/>
            <person name="Nolan M."/>
            <person name="Tice H."/>
            <person name="Han C."/>
            <person name="Goodwin L."/>
            <person name="Pitluck S."/>
            <person name="Liolios K."/>
            <person name="Ivanova N."/>
            <person name="Mavromatis K."/>
            <person name="Ovchinnikova G."/>
            <person name="Pati A."/>
            <person name="Chen A."/>
            <person name="Palaniappan K."/>
            <person name="Land M."/>
            <person name="Hauser L."/>
            <person name="Chang Y."/>
            <person name="Jeffries C."/>
            <person name="Lu M."/>
            <person name="Brettin T."/>
            <person name="Detter J."/>
            <person name="Goker M."/>
            <person name="Tindall B."/>
            <person name="Beck B."/>
            <person name="McDermott T."/>
            <person name="Woyke T."/>
            <person name="Bristow J."/>
            <person name="Eisen J."/>
            <person name="Markowitz V."/>
            <person name="Hugenholtz P."/>
            <person name="Kyrpides N."/>
            <person name="Klenk H."/>
            <person name="Cheng J."/>
        </authorList>
    </citation>
    <scope>NUCLEOTIDE SEQUENCE [LARGE SCALE GENOMIC DNA]</scope>
    <source>
        <strain evidence="2">ATCC BAA-798 / YNP1</strain>
    </source>
</reference>
<dbReference type="HOGENOM" id="CLU_1659915_0_0_0"/>
<keyword evidence="2" id="KW-1185">Reference proteome</keyword>
<dbReference type="EMBL" id="CP001825">
    <property type="protein sequence ID" value="ACZ41311.1"/>
    <property type="molecule type" value="Genomic_DNA"/>
</dbReference>
<dbReference type="RefSeq" id="WP_012874346.1">
    <property type="nucleotide sequence ID" value="NC_013525.1"/>
</dbReference>
<evidence type="ECO:0000313" key="1">
    <source>
        <dbReference type="EMBL" id="ACZ41311.1"/>
    </source>
</evidence>
<dbReference type="SUPFAM" id="SSF52172">
    <property type="entry name" value="CheY-like"/>
    <property type="match status" value="1"/>
</dbReference>
<dbReference type="STRING" id="525904.Tter_0389"/>
<dbReference type="Proteomes" id="UP000000323">
    <property type="component" value="Chromosome 1"/>
</dbReference>
<organism evidence="1 2">
    <name type="scientific">Thermobaculum terrenum (strain ATCC BAA-798 / CCMEE 7001 / YNP1)</name>
    <dbReference type="NCBI Taxonomy" id="525904"/>
    <lineage>
        <taxon>Bacteria</taxon>
        <taxon>Bacillati</taxon>
        <taxon>Chloroflexota</taxon>
        <taxon>Chloroflexia</taxon>
        <taxon>Candidatus Thermobaculales</taxon>
        <taxon>Candidatus Thermobaculaceae</taxon>
        <taxon>Thermobaculum</taxon>
    </lineage>
</organism>
<dbReference type="KEGG" id="ttr:Tter_0389"/>
<proteinExistence type="predicted"/>
<protein>
    <recommendedName>
        <fullName evidence="3">Response regulatory domain-containing protein</fullName>
    </recommendedName>
</protein>